<evidence type="ECO:0000313" key="3">
    <source>
        <dbReference type="Proteomes" id="UP000031523"/>
    </source>
</evidence>
<name>A0A0B5ERT5_STRA4</name>
<evidence type="ECO:0000256" key="1">
    <source>
        <dbReference type="SAM" id="MobiDB-lite"/>
    </source>
</evidence>
<protein>
    <submittedName>
        <fullName evidence="2">Uncharacterized protein</fullName>
    </submittedName>
</protein>
<organism evidence="2 3">
    <name type="scientific">Streptomyces albus (strain ATCC 21838 / DSM 41398 / FERM P-419 / JCM 4703 / NBRC 107858)</name>
    <dbReference type="NCBI Taxonomy" id="1081613"/>
    <lineage>
        <taxon>Bacteria</taxon>
        <taxon>Bacillati</taxon>
        <taxon>Actinomycetota</taxon>
        <taxon>Actinomycetes</taxon>
        <taxon>Kitasatosporales</taxon>
        <taxon>Streptomycetaceae</taxon>
        <taxon>Streptomyces</taxon>
    </lineage>
</organism>
<accession>A0A0B5ERT5</accession>
<dbReference type="AlphaFoldDB" id="A0A0B5ERT5"/>
<dbReference type="Proteomes" id="UP000031523">
    <property type="component" value="Chromosome"/>
</dbReference>
<dbReference type="KEGG" id="sals:SLNWT_0451"/>
<reference evidence="2 3" key="1">
    <citation type="submission" date="2015-01" db="EMBL/GenBank/DDBJ databases">
        <title>Enhanced salinomycin production by adjusting the supply of polyketide extender units in Streptomyce albus DSM 41398.</title>
        <authorList>
            <person name="Lu C."/>
        </authorList>
    </citation>
    <scope>NUCLEOTIDE SEQUENCE [LARGE SCALE GENOMIC DNA]</scope>
    <source>
        <strain evidence="3">ATCC 21838 / DSM 41398 / FERM P-419 / JCM 4703 / NBRC 107858</strain>
    </source>
</reference>
<sequence length="38" mass="3845">MAASWLVTAVGGDADRSGGTAPRGRRRALQGAPIGLDH</sequence>
<evidence type="ECO:0000313" key="2">
    <source>
        <dbReference type="EMBL" id="AJE80827.1"/>
    </source>
</evidence>
<dbReference type="EMBL" id="CP010519">
    <property type="protein sequence ID" value="AJE80827.1"/>
    <property type="molecule type" value="Genomic_DNA"/>
</dbReference>
<feature type="region of interest" description="Disordered" evidence="1">
    <location>
        <begin position="1"/>
        <end position="38"/>
    </location>
</feature>
<keyword evidence="3" id="KW-1185">Reference proteome</keyword>
<proteinExistence type="predicted"/>
<gene>
    <name evidence="2" type="ORF">SLNWT_0451</name>
</gene>